<dbReference type="SUPFAM" id="SSF52172">
    <property type="entry name" value="CheY-like"/>
    <property type="match status" value="1"/>
</dbReference>
<feature type="domain" description="Response regulatory" evidence="3">
    <location>
        <begin position="1"/>
        <end position="96"/>
    </location>
</feature>
<protein>
    <submittedName>
        <fullName evidence="4">Response regulator</fullName>
    </submittedName>
</protein>
<evidence type="ECO:0000313" key="5">
    <source>
        <dbReference type="Proteomes" id="UP000276349"/>
    </source>
</evidence>
<comment type="caution">
    <text evidence="4">The sequence shown here is derived from an EMBL/GenBank/DDBJ whole genome shotgun (WGS) entry which is preliminary data.</text>
</comment>
<evidence type="ECO:0000256" key="2">
    <source>
        <dbReference type="PROSITE-ProRule" id="PRU00169"/>
    </source>
</evidence>
<dbReference type="AlphaFoldDB" id="A0A3S0JIQ1"/>
<dbReference type="Proteomes" id="UP000276349">
    <property type="component" value="Unassembled WGS sequence"/>
</dbReference>
<accession>A0A3S0JIQ1</accession>
<keyword evidence="5" id="KW-1185">Reference proteome</keyword>
<dbReference type="InterPro" id="IPR001789">
    <property type="entry name" value="Sig_transdc_resp-reg_receiver"/>
</dbReference>
<dbReference type="InterPro" id="IPR050595">
    <property type="entry name" value="Bact_response_regulator"/>
</dbReference>
<dbReference type="GO" id="GO:0000160">
    <property type="term" value="P:phosphorelay signal transduction system"/>
    <property type="evidence" value="ECO:0007669"/>
    <property type="project" value="InterPro"/>
</dbReference>
<dbReference type="PROSITE" id="PS50110">
    <property type="entry name" value="RESPONSE_REGULATORY"/>
    <property type="match status" value="1"/>
</dbReference>
<dbReference type="PANTHER" id="PTHR44591:SF3">
    <property type="entry name" value="RESPONSE REGULATORY DOMAIN-CONTAINING PROTEIN"/>
    <property type="match status" value="1"/>
</dbReference>
<dbReference type="InterPro" id="IPR011006">
    <property type="entry name" value="CheY-like_superfamily"/>
</dbReference>
<name>A0A3S0JIQ1_9BACI</name>
<sequence length="107" mass="12321">MVSGYKIHQASNGLEALKILESEEVDCILLDMKIPRMNGLEILKQIRDNKLSIPVFMMTAFREQELIDEAGKLGVVNYFTKPFNIFDIRNEVVKVLEQGQDYSVEDR</sequence>
<keyword evidence="1 2" id="KW-0597">Phosphoprotein</keyword>
<dbReference type="Pfam" id="PF00072">
    <property type="entry name" value="Response_reg"/>
    <property type="match status" value="1"/>
</dbReference>
<dbReference type="PANTHER" id="PTHR44591">
    <property type="entry name" value="STRESS RESPONSE REGULATOR PROTEIN 1"/>
    <property type="match status" value="1"/>
</dbReference>
<gene>
    <name evidence="4" type="ORF">EKG35_20325</name>
</gene>
<feature type="modified residue" description="4-aspartylphosphate" evidence="2">
    <location>
        <position position="31"/>
    </location>
</feature>
<dbReference type="EMBL" id="RXNR01000129">
    <property type="protein sequence ID" value="RTQ86223.1"/>
    <property type="molecule type" value="Genomic_DNA"/>
</dbReference>
<dbReference type="SMART" id="SM00448">
    <property type="entry name" value="REC"/>
    <property type="match status" value="1"/>
</dbReference>
<evidence type="ECO:0000313" key="4">
    <source>
        <dbReference type="EMBL" id="RTQ86223.1"/>
    </source>
</evidence>
<dbReference type="Gene3D" id="3.40.50.2300">
    <property type="match status" value="1"/>
</dbReference>
<reference evidence="4 5" key="1">
    <citation type="submission" date="2018-12" db="EMBL/GenBank/DDBJ databases">
        <authorList>
            <person name="Yu L."/>
        </authorList>
    </citation>
    <scope>NUCLEOTIDE SEQUENCE [LARGE SCALE GENOMIC DNA]</scope>
    <source>
        <strain evidence="4 5">S5H2222</strain>
    </source>
</reference>
<evidence type="ECO:0000256" key="1">
    <source>
        <dbReference type="ARBA" id="ARBA00022553"/>
    </source>
</evidence>
<dbReference type="OrthoDB" id="9808843at2"/>
<organism evidence="4 5">
    <name type="scientific">Lysinibacillus telephonicus</name>
    <dbReference type="NCBI Taxonomy" id="1714840"/>
    <lineage>
        <taxon>Bacteria</taxon>
        <taxon>Bacillati</taxon>
        <taxon>Bacillota</taxon>
        <taxon>Bacilli</taxon>
        <taxon>Bacillales</taxon>
        <taxon>Bacillaceae</taxon>
        <taxon>Lysinibacillus</taxon>
    </lineage>
</organism>
<evidence type="ECO:0000259" key="3">
    <source>
        <dbReference type="PROSITE" id="PS50110"/>
    </source>
</evidence>
<proteinExistence type="predicted"/>